<dbReference type="Proteomes" id="UP000251960">
    <property type="component" value="Chromosome 4"/>
</dbReference>
<name>A0A3L6F7M2_MAIZE</name>
<comment type="caution">
    <text evidence="2">The sequence shown here is derived from an EMBL/GenBank/DDBJ whole genome shotgun (WGS) entry which is preliminary data.</text>
</comment>
<dbReference type="ExpressionAtlas" id="A0A3L6F7M2">
    <property type="expression patterns" value="baseline and differential"/>
</dbReference>
<reference evidence="2" key="1">
    <citation type="journal article" date="2018" name="Nat. Genet.">
        <title>Extensive intraspecific gene order and gene structural variations between Mo17 and other maize genomes.</title>
        <authorList>
            <person name="Sun S."/>
            <person name="Zhou Y."/>
            <person name="Chen J."/>
            <person name="Shi J."/>
            <person name="Zhao H."/>
            <person name="Zhao H."/>
            <person name="Song W."/>
            <person name="Zhang M."/>
            <person name="Cui Y."/>
            <person name="Dong X."/>
            <person name="Liu H."/>
            <person name="Ma X."/>
            <person name="Jiao Y."/>
            <person name="Wang B."/>
            <person name="Wei X."/>
            <person name="Stein J.C."/>
            <person name="Glaubitz J.C."/>
            <person name="Lu F."/>
            <person name="Yu G."/>
            <person name="Liang C."/>
            <person name="Fengler K."/>
            <person name="Li B."/>
            <person name="Rafalski A."/>
            <person name="Schnable P.S."/>
            <person name="Ware D.H."/>
            <person name="Buckler E.S."/>
            <person name="Lai J."/>
        </authorList>
    </citation>
    <scope>NUCLEOTIDE SEQUENCE [LARGE SCALE GENOMIC DNA]</scope>
    <source>
        <tissue evidence="2">Seedling</tissue>
    </source>
</reference>
<gene>
    <name evidence="2" type="ORF">Zm00014a_029016</name>
</gene>
<proteinExistence type="predicted"/>
<dbReference type="EMBL" id="NCVQ01000005">
    <property type="protein sequence ID" value="PWZ29010.1"/>
    <property type="molecule type" value="Genomic_DNA"/>
</dbReference>
<evidence type="ECO:0000313" key="2">
    <source>
        <dbReference type="EMBL" id="PWZ29010.1"/>
    </source>
</evidence>
<dbReference type="AlphaFoldDB" id="A0A3L6F7M2"/>
<evidence type="ECO:0000256" key="1">
    <source>
        <dbReference type="SAM" id="MobiDB-lite"/>
    </source>
</evidence>
<organism evidence="2">
    <name type="scientific">Zea mays</name>
    <name type="common">Maize</name>
    <dbReference type="NCBI Taxonomy" id="4577"/>
    <lineage>
        <taxon>Eukaryota</taxon>
        <taxon>Viridiplantae</taxon>
        <taxon>Streptophyta</taxon>
        <taxon>Embryophyta</taxon>
        <taxon>Tracheophyta</taxon>
        <taxon>Spermatophyta</taxon>
        <taxon>Magnoliopsida</taxon>
        <taxon>Liliopsida</taxon>
        <taxon>Poales</taxon>
        <taxon>Poaceae</taxon>
        <taxon>PACMAD clade</taxon>
        <taxon>Panicoideae</taxon>
        <taxon>Andropogonodae</taxon>
        <taxon>Andropogoneae</taxon>
        <taxon>Tripsacinae</taxon>
        <taxon>Zea</taxon>
    </lineage>
</organism>
<feature type="region of interest" description="Disordered" evidence="1">
    <location>
        <begin position="1"/>
        <end position="21"/>
    </location>
</feature>
<protein>
    <submittedName>
        <fullName evidence="2">Uncharacterized protein</fullName>
    </submittedName>
</protein>
<sequence length="233" mass="24975">MVSPPSFHGRSAPLRPKSRGWKVHASSPIAQCRQSPNLRVRATSYSALPVPCHAHLLPHRRTPASQPRPEMVVALCFPGVTRKSLSGRARRRLQARKGAALGPREREPRAAMLERRRGLAVRCQTGSTAAPFVRTEEAPAAAAGARNALAGFTFVMKFGSSSLASAERMWEAREKAVSCGGGGASEIPELAVIMELHLRTIDEPGLDKSIVSGMLLFAPLCSWNASAVPLALS</sequence>
<feature type="region of interest" description="Disordered" evidence="1">
    <location>
        <begin position="87"/>
        <end position="106"/>
    </location>
</feature>
<accession>A0A3L6F7M2</accession>